<feature type="domain" description="Amidohydrolase-related" evidence="8">
    <location>
        <begin position="64"/>
        <end position="402"/>
    </location>
</feature>
<feature type="binding site" evidence="7">
    <location>
        <position position="246"/>
    </location>
    <ligand>
        <name>4-imidazolone-5-propanoate</name>
        <dbReference type="ChEBI" id="CHEBI:77893"/>
    </ligand>
</feature>
<name>A0A0F4PTH5_9GAMM</name>
<dbReference type="PANTHER" id="PTHR42752:SF1">
    <property type="entry name" value="IMIDAZOLONEPROPIONASE-RELATED"/>
    <property type="match status" value="1"/>
</dbReference>
<feature type="binding site" evidence="7">
    <location>
        <position position="323"/>
    </location>
    <ligand>
        <name>4-imidazolone-5-propanoate</name>
        <dbReference type="ChEBI" id="CHEBI:77893"/>
    </ligand>
</feature>
<reference evidence="9 10" key="1">
    <citation type="journal article" date="2015" name="BMC Genomics">
        <title>Genome mining reveals unlocked bioactive potential of marine Gram-negative bacteria.</title>
        <authorList>
            <person name="Machado H."/>
            <person name="Sonnenschein E.C."/>
            <person name="Melchiorsen J."/>
            <person name="Gram L."/>
        </authorList>
    </citation>
    <scope>NUCLEOTIDE SEQUENCE [LARGE SCALE GENOMIC DNA]</scope>
    <source>
        <strain evidence="9 10">S3137</strain>
    </source>
</reference>
<dbReference type="SUPFAM" id="SSF51338">
    <property type="entry name" value="Composite domain of metallo-dependent hydrolases"/>
    <property type="match status" value="1"/>
</dbReference>
<comment type="cofactor">
    <cofactor evidence="7">
        <name>Zn(2+)</name>
        <dbReference type="ChEBI" id="CHEBI:29105"/>
    </cofactor>
    <cofactor evidence="7">
        <name>Fe(3+)</name>
        <dbReference type="ChEBI" id="CHEBI:29034"/>
    </cofactor>
    <text evidence="7">Binds 1 zinc or iron ion per subunit.</text>
</comment>
<comment type="pathway">
    <text evidence="7">Amino-acid degradation; L-histidine degradation into L-glutamate; N-formimidoyl-L-glutamate from L-histidine: step 3/3.</text>
</comment>
<dbReference type="NCBIfam" id="TIGR01224">
    <property type="entry name" value="hutI"/>
    <property type="match status" value="1"/>
</dbReference>
<evidence type="ECO:0000256" key="3">
    <source>
        <dbReference type="ARBA" id="ARBA00022801"/>
    </source>
</evidence>
<keyword evidence="6 7" id="KW-0408">Iron</keyword>
<dbReference type="GO" id="GO:0008270">
    <property type="term" value="F:zinc ion binding"/>
    <property type="evidence" value="ECO:0007669"/>
    <property type="project" value="UniProtKB-UniRule"/>
</dbReference>
<dbReference type="OrthoDB" id="9776455at2"/>
<protein>
    <recommendedName>
        <fullName evidence="1 7">Imidazolonepropionase</fullName>
        <ecNumber evidence="1 7">3.5.2.7</ecNumber>
    </recommendedName>
    <alternativeName>
        <fullName evidence="7">Imidazolone-5-propionate hydrolase</fullName>
    </alternativeName>
</protein>
<feature type="binding site" evidence="7">
    <location>
        <position position="73"/>
    </location>
    <ligand>
        <name>Zn(2+)</name>
        <dbReference type="ChEBI" id="CHEBI:29105"/>
    </ligand>
</feature>
<keyword evidence="5 7" id="KW-0862">Zinc</keyword>
<comment type="similarity">
    <text evidence="7">Belongs to the metallo-dependent hydrolases superfamily. HutI family.</text>
</comment>
<organism evidence="9 10">
    <name type="scientific">Pseudoalteromonas ruthenica</name>
    <dbReference type="NCBI Taxonomy" id="151081"/>
    <lineage>
        <taxon>Bacteria</taxon>
        <taxon>Pseudomonadati</taxon>
        <taxon>Pseudomonadota</taxon>
        <taxon>Gammaproteobacteria</taxon>
        <taxon>Alteromonadales</taxon>
        <taxon>Pseudoalteromonadaceae</taxon>
        <taxon>Pseudoalteromonas</taxon>
    </lineage>
</organism>
<dbReference type="Gene3D" id="3.20.20.140">
    <property type="entry name" value="Metal-dependent hydrolases"/>
    <property type="match status" value="1"/>
</dbReference>
<dbReference type="GO" id="GO:0019557">
    <property type="term" value="P:L-histidine catabolic process to glutamate and formate"/>
    <property type="evidence" value="ECO:0007669"/>
    <property type="project" value="UniProtKB-UniPathway"/>
</dbReference>
<dbReference type="Gene3D" id="2.30.40.10">
    <property type="entry name" value="Urease, subunit C, domain 1"/>
    <property type="match status" value="1"/>
</dbReference>
<dbReference type="CDD" id="cd01296">
    <property type="entry name" value="Imidazolone-5PH"/>
    <property type="match status" value="1"/>
</dbReference>
<evidence type="ECO:0000256" key="2">
    <source>
        <dbReference type="ARBA" id="ARBA00022723"/>
    </source>
</evidence>
<feature type="binding site" evidence="7">
    <location>
        <position position="82"/>
    </location>
    <ligand>
        <name>4-imidazolone-5-propanoate</name>
        <dbReference type="ChEBI" id="CHEBI:77893"/>
    </ligand>
</feature>
<evidence type="ECO:0000259" key="8">
    <source>
        <dbReference type="Pfam" id="PF01979"/>
    </source>
</evidence>
<keyword evidence="10" id="KW-1185">Reference proteome</keyword>
<dbReference type="Pfam" id="PF01979">
    <property type="entry name" value="Amidohydro_1"/>
    <property type="match status" value="1"/>
</dbReference>
<dbReference type="InterPro" id="IPR032466">
    <property type="entry name" value="Metal_Hydrolase"/>
</dbReference>
<feature type="binding site" evidence="7">
    <location>
        <position position="73"/>
    </location>
    <ligand>
        <name>Fe(3+)</name>
        <dbReference type="ChEBI" id="CHEBI:29034"/>
    </ligand>
</feature>
<feature type="binding site" evidence="7">
    <location>
        <position position="75"/>
    </location>
    <ligand>
        <name>Fe(3+)</name>
        <dbReference type="ChEBI" id="CHEBI:29034"/>
    </ligand>
</feature>
<feature type="binding site" evidence="7">
    <location>
        <position position="320"/>
    </location>
    <ligand>
        <name>N-formimidoyl-L-glutamate</name>
        <dbReference type="ChEBI" id="CHEBI:58928"/>
    </ligand>
</feature>
<dbReference type="Proteomes" id="UP000033664">
    <property type="component" value="Unassembled WGS sequence"/>
</dbReference>
<dbReference type="eggNOG" id="COG1228">
    <property type="taxonomic scope" value="Bacteria"/>
</dbReference>
<proteinExistence type="inferred from homology"/>
<dbReference type="FunFam" id="3.20.20.140:FF:000007">
    <property type="entry name" value="Imidazolonepropionase"/>
    <property type="match status" value="1"/>
</dbReference>
<comment type="catalytic activity">
    <reaction evidence="7">
        <text>4-imidazolone-5-propanoate + H2O = N-formimidoyl-L-glutamate</text>
        <dbReference type="Rhea" id="RHEA:23660"/>
        <dbReference type="ChEBI" id="CHEBI:15377"/>
        <dbReference type="ChEBI" id="CHEBI:58928"/>
        <dbReference type="ChEBI" id="CHEBI:77893"/>
        <dbReference type="EC" id="3.5.2.7"/>
    </reaction>
</comment>
<comment type="caution">
    <text evidence="9">The sequence shown here is derived from an EMBL/GenBank/DDBJ whole genome shotgun (WGS) entry which is preliminary data.</text>
</comment>
<dbReference type="RefSeq" id="WP_045980438.1">
    <property type="nucleotide sequence ID" value="NZ_JXXY01000018.1"/>
</dbReference>
<dbReference type="SUPFAM" id="SSF51556">
    <property type="entry name" value="Metallo-dependent hydrolases"/>
    <property type="match status" value="1"/>
</dbReference>
<feature type="binding site" evidence="7">
    <location>
        <position position="145"/>
    </location>
    <ligand>
        <name>4-imidazolone-5-propanoate</name>
        <dbReference type="ChEBI" id="CHEBI:77893"/>
    </ligand>
</feature>
<dbReference type="PATRIC" id="fig|151081.8.peg.3434"/>
<dbReference type="InterPro" id="IPR005920">
    <property type="entry name" value="HutI"/>
</dbReference>
<sequence length="408" mass="44196">MHADHIIVDVNIATMEPQGDDLYGVIEQGAVVMGEGVIQWLGPMSELPELDLLSIPVTSAKGAWVTPGLIDCHTHLVFAGNRAREFERRLQGESYQAIAEQGGGIATTVSATRAAEPEQLYVSAKQRLDALYAEGVTTVETKSGYGLNLAAELKLLEVAKLLDSHHPVSIQSTFLGAHALPKEYQGDSDGYIDLVCEQMLPEVAAKKLASAVDVFCEHVGFSHAQTERVLKAAQDLGFKLKLHAEQLSNMGGTALAAKYQALSSDHLEYLDEQGVKAMAQSGMVAVLLPGAFYYLRESQYPPIELLHRYNVPIAIATDFNPGTSPLCSLQLMMNMACTLFRLTPAQALQGVTCHAARALGLADRGTLAPGQRADVALWDIEHPAQLSYEFGTKPLKQLWIQGVLSKTF</sequence>
<dbReference type="EC" id="3.5.2.7" evidence="1 7"/>
<dbReference type="InterPro" id="IPR006680">
    <property type="entry name" value="Amidohydro-rel"/>
</dbReference>
<evidence type="ECO:0000256" key="1">
    <source>
        <dbReference type="ARBA" id="ARBA00012864"/>
    </source>
</evidence>
<feature type="binding site" evidence="7">
    <location>
        <position position="318"/>
    </location>
    <ligand>
        <name>Fe(3+)</name>
        <dbReference type="ChEBI" id="CHEBI:29034"/>
    </ligand>
</feature>
<keyword evidence="2 7" id="KW-0479">Metal-binding</keyword>
<evidence type="ECO:0000256" key="7">
    <source>
        <dbReference type="HAMAP-Rule" id="MF_00372"/>
    </source>
</evidence>
<evidence type="ECO:0000313" key="10">
    <source>
        <dbReference type="Proteomes" id="UP000033664"/>
    </source>
</evidence>
<dbReference type="GO" id="GO:0005737">
    <property type="term" value="C:cytoplasm"/>
    <property type="evidence" value="ECO:0007669"/>
    <property type="project" value="UniProtKB-SubCell"/>
</dbReference>
<dbReference type="GO" id="GO:0005506">
    <property type="term" value="F:iron ion binding"/>
    <property type="evidence" value="ECO:0007669"/>
    <property type="project" value="UniProtKB-UniRule"/>
</dbReference>
<accession>A0A0F4PTH5</accession>
<evidence type="ECO:0000256" key="6">
    <source>
        <dbReference type="ARBA" id="ARBA00023004"/>
    </source>
</evidence>
<keyword evidence="4 7" id="KW-0369">Histidine metabolism</keyword>
<dbReference type="AlphaFoldDB" id="A0A0F4PTH5"/>
<dbReference type="EMBL" id="JXXZ01000010">
    <property type="protein sequence ID" value="KJY98785.1"/>
    <property type="molecule type" value="Genomic_DNA"/>
</dbReference>
<dbReference type="HAMAP" id="MF_00372">
    <property type="entry name" value="HutI"/>
    <property type="match status" value="1"/>
</dbReference>
<evidence type="ECO:0000313" key="9">
    <source>
        <dbReference type="EMBL" id="KJY98785.1"/>
    </source>
</evidence>
<evidence type="ECO:0000256" key="5">
    <source>
        <dbReference type="ARBA" id="ARBA00022833"/>
    </source>
</evidence>
<dbReference type="GeneID" id="58229572"/>
<feature type="binding site" evidence="7">
    <location>
        <position position="178"/>
    </location>
    <ligand>
        <name>4-imidazolone-5-propanoate</name>
        <dbReference type="ChEBI" id="CHEBI:77893"/>
    </ligand>
</feature>
<dbReference type="GO" id="GO:0050480">
    <property type="term" value="F:imidazolonepropionase activity"/>
    <property type="evidence" value="ECO:0007669"/>
    <property type="project" value="UniProtKB-UniRule"/>
</dbReference>
<evidence type="ECO:0000256" key="4">
    <source>
        <dbReference type="ARBA" id="ARBA00022808"/>
    </source>
</evidence>
<dbReference type="PANTHER" id="PTHR42752">
    <property type="entry name" value="IMIDAZOLONEPROPIONASE"/>
    <property type="match status" value="1"/>
</dbReference>
<feature type="binding site" evidence="7">
    <location>
        <position position="243"/>
    </location>
    <ligand>
        <name>Zn(2+)</name>
        <dbReference type="ChEBI" id="CHEBI:29105"/>
    </ligand>
</feature>
<gene>
    <name evidence="7" type="primary">hutI</name>
    <name evidence="9" type="ORF">TW72_13815</name>
</gene>
<feature type="binding site" evidence="7">
    <location>
        <position position="322"/>
    </location>
    <ligand>
        <name>N-formimidoyl-L-glutamate</name>
        <dbReference type="ChEBI" id="CHEBI:58928"/>
    </ligand>
</feature>
<feature type="binding site" evidence="7">
    <location>
        <position position="318"/>
    </location>
    <ligand>
        <name>Zn(2+)</name>
        <dbReference type="ChEBI" id="CHEBI:29105"/>
    </ligand>
</feature>
<dbReference type="InterPro" id="IPR011059">
    <property type="entry name" value="Metal-dep_hydrolase_composite"/>
</dbReference>
<comment type="function">
    <text evidence="7">Catalyzes the hydrolytic cleavage of the carbon-nitrogen bond in imidazolone-5-propanoate to yield N-formimidoyl-L-glutamate. It is the third step in the universal histidine degradation pathway.</text>
</comment>
<dbReference type="UniPathway" id="UPA00379">
    <property type="reaction ID" value="UER00551"/>
</dbReference>
<keyword evidence="3 7" id="KW-0378">Hydrolase</keyword>
<feature type="binding site" evidence="7">
    <location>
        <position position="75"/>
    </location>
    <ligand>
        <name>Zn(2+)</name>
        <dbReference type="ChEBI" id="CHEBI:29105"/>
    </ligand>
</feature>
<feature type="binding site" evidence="7">
    <location>
        <position position="243"/>
    </location>
    <ligand>
        <name>Fe(3+)</name>
        <dbReference type="ChEBI" id="CHEBI:29034"/>
    </ligand>
</feature>
<keyword evidence="7" id="KW-0963">Cytoplasm</keyword>
<comment type="subcellular location">
    <subcellularLocation>
        <location evidence="7">Cytoplasm</location>
    </subcellularLocation>
</comment>
<dbReference type="GO" id="GO:0019556">
    <property type="term" value="P:L-histidine catabolic process to glutamate and formamide"/>
    <property type="evidence" value="ECO:0007669"/>
    <property type="project" value="UniProtKB-UniRule"/>
</dbReference>
<feature type="binding site" evidence="7">
    <location>
        <position position="145"/>
    </location>
    <ligand>
        <name>N-formimidoyl-L-glutamate</name>
        <dbReference type="ChEBI" id="CHEBI:58928"/>
    </ligand>
</feature>